<accession>A0A1F7JDI4</accession>
<reference evidence="2 3" key="1">
    <citation type="journal article" date="2016" name="Nat. Commun.">
        <title>Thousands of microbial genomes shed light on interconnected biogeochemical processes in an aquifer system.</title>
        <authorList>
            <person name="Anantharaman K."/>
            <person name="Brown C.T."/>
            <person name="Hug L.A."/>
            <person name="Sharon I."/>
            <person name="Castelle C.J."/>
            <person name="Probst A.J."/>
            <person name="Thomas B.C."/>
            <person name="Singh A."/>
            <person name="Wilkins M.J."/>
            <person name="Karaoz U."/>
            <person name="Brodie E.L."/>
            <person name="Williams K.H."/>
            <person name="Hubbard S.S."/>
            <person name="Banfield J.F."/>
        </authorList>
    </citation>
    <scope>NUCLEOTIDE SEQUENCE [LARGE SCALE GENOMIC DNA]</scope>
</reference>
<feature type="compositionally biased region" description="Basic and acidic residues" evidence="1">
    <location>
        <begin position="1"/>
        <end position="19"/>
    </location>
</feature>
<name>A0A1F7JDI4_9BACT</name>
<comment type="caution">
    <text evidence="2">The sequence shown here is derived from an EMBL/GenBank/DDBJ whole genome shotgun (WGS) entry which is preliminary data.</text>
</comment>
<feature type="region of interest" description="Disordered" evidence="1">
    <location>
        <begin position="1"/>
        <end position="66"/>
    </location>
</feature>
<gene>
    <name evidence="2" type="ORF">A3B56_00910</name>
</gene>
<sequence length="66" mass="7634">MAAIDKIERSELPGKRDETGNSSVSPEEAEKLRRQEWEQRQEIVPDEDNTRRPIPLVVKENYSPEG</sequence>
<dbReference type="EMBL" id="MGAU01000053">
    <property type="protein sequence ID" value="OGK53661.1"/>
    <property type="molecule type" value="Genomic_DNA"/>
</dbReference>
<dbReference type="AlphaFoldDB" id="A0A1F7JDI4"/>
<evidence type="ECO:0000313" key="2">
    <source>
        <dbReference type="EMBL" id="OGK53661.1"/>
    </source>
</evidence>
<evidence type="ECO:0000313" key="3">
    <source>
        <dbReference type="Proteomes" id="UP000178486"/>
    </source>
</evidence>
<organism evidence="2 3">
    <name type="scientific">Candidatus Roizmanbacteria bacterium RIFCSPLOWO2_01_FULL_45_11</name>
    <dbReference type="NCBI Taxonomy" id="1802070"/>
    <lineage>
        <taxon>Bacteria</taxon>
        <taxon>Candidatus Roizmaniibacteriota</taxon>
    </lineage>
</organism>
<proteinExistence type="predicted"/>
<protein>
    <submittedName>
        <fullName evidence="2">Uncharacterized protein</fullName>
    </submittedName>
</protein>
<evidence type="ECO:0000256" key="1">
    <source>
        <dbReference type="SAM" id="MobiDB-lite"/>
    </source>
</evidence>
<dbReference type="Proteomes" id="UP000178486">
    <property type="component" value="Unassembled WGS sequence"/>
</dbReference>
<feature type="compositionally biased region" description="Basic and acidic residues" evidence="1">
    <location>
        <begin position="28"/>
        <end position="51"/>
    </location>
</feature>